<dbReference type="OrthoDB" id="9804290at2"/>
<evidence type="ECO:0000256" key="4">
    <source>
        <dbReference type="ARBA" id="ARBA00022679"/>
    </source>
</evidence>
<feature type="binding site" evidence="17">
    <location>
        <position position="9"/>
    </location>
    <ligand>
        <name>a divalent metal cation</name>
        <dbReference type="ChEBI" id="CHEBI:60240"/>
        <label>1</label>
        <note>catalytic</note>
    </ligand>
</feature>
<evidence type="ECO:0000256" key="16">
    <source>
        <dbReference type="PIRSR" id="PIRSR606309-2"/>
    </source>
</evidence>
<dbReference type="SUPFAM" id="SSF53098">
    <property type="entry name" value="Ribonuclease H-like"/>
    <property type="match status" value="1"/>
</dbReference>
<evidence type="ECO:0000256" key="3">
    <source>
        <dbReference type="ARBA" id="ARBA00020352"/>
    </source>
</evidence>
<evidence type="ECO:0000313" key="21">
    <source>
        <dbReference type="Proteomes" id="UP000092952"/>
    </source>
</evidence>
<evidence type="ECO:0000256" key="6">
    <source>
        <dbReference type="ARBA" id="ARBA00022705"/>
    </source>
</evidence>
<accession>A0A1B1YQ83</accession>
<evidence type="ECO:0000256" key="17">
    <source>
        <dbReference type="PIRSR" id="PIRSR606309-3"/>
    </source>
</evidence>
<dbReference type="Gene3D" id="3.30.420.10">
    <property type="entry name" value="Ribonuclease H-like superfamily/Ribonuclease H"/>
    <property type="match status" value="1"/>
</dbReference>
<dbReference type="GO" id="GO:0003887">
    <property type="term" value="F:DNA-directed DNA polymerase activity"/>
    <property type="evidence" value="ECO:0007669"/>
    <property type="project" value="UniProtKB-KW"/>
</dbReference>
<evidence type="ECO:0000256" key="8">
    <source>
        <dbReference type="ARBA" id="ARBA00022723"/>
    </source>
</evidence>
<feature type="binding site" evidence="17">
    <location>
        <position position="7"/>
    </location>
    <ligand>
        <name>a divalent metal cation</name>
        <dbReference type="ChEBI" id="CHEBI:60240"/>
        <label>1</label>
        <note>catalytic</note>
    </ligand>
</feature>
<comment type="subunit">
    <text evidence="18">DNA polymerase III contains a core (composed of alpha, epsilon and theta chains) that associates with a tau subunit. This core dimerizes to form the POLIII' complex. PolIII' associates with the gamma complex (composed of gamma, delta, delta', psi and chi chains) and with the beta chain to form the complete DNA polymerase III complex.</text>
</comment>
<feature type="binding site" evidence="16">
    <location>
        <position position="159"/>
    </location>
    <ligand>
        <name>substrate</name>
    </ligand>
</feature>
<dbReference type="Pfam" id="PF00929">
    <property type="entry name" value="RNase_T"/>
    <property type="match status" value="1"/>
</dbReference>
<comment type="cofactor">
    <cofactor evidence="1 18">
        <name>Mn(2+)</name>
        <dbReference type="ChEBI" id="CHEBI:29035"/>
    </cofactor>
</comment>
<dbReference type="EMBL" id="CP014671">
    <property type="protein sequence ID" value="ANX02897.1"/>
    <property type="molecule type" value="Genomic_DNA"/>
</dbReference>
<dbReference type="InterPro" id="IPR036397">
    <property type="entry name" value="RNaseH_sf"/>
</dbReference>
<dbReference type="EC" id="2.7.7.7" evidence="2 18"/>
<dbReference type="NCBIfam" id="TIGR00573">
    <property type="entry name" value="dnaq"/>
    <property type="match status" value="1"/>
</dbReference>
<keyword evidence="10 18" id="KW-0269">Exonuclease</keyword>
<dbReference type="KEGG" id="gbi:PG2T_00925"/>
<keyword evidence="5 18" id="KW-0548">Nucleotidyltransferase</keyword>
<keyword evidence="12 18" id="KW-0239">DNA-directed DNA polymerase</keyword>
<dbReference type="GO" id="GO:0003677">
    <property type="term" value="F:DNA binding"/>
    <property type="evidence" value="ECO:0007669"/>
    <property type="project" value="InterPro"/>
</dbReference>
<dbReference type="PANTHER" id="PTHR30231:SF41">
    <property type="entry name" value="DNA POLYMERASE III SUBUNIT EPSILON"/>
    <property type="match status" value="1"/>
</dbReference>
<evidence type="ECO:0000313" key="20">
    <source>
        <dbReference type="EMBL" id="ANX02897.1"/>
    </source>
</evidence>
<evidence type="ECO:0000256" key="5">
    <source>
        <dbReference type="ARBA" id="ARBA00022695"/>
    </source>
</evidence>
<evidence type="ECO:0000256" key="9">
    <source>
        <dbReference type="ARBA" id="ARBA00022801"/>
    </source>
</evidence>
<keyword evidence="7 18" id="KW-0540">Nuclease</keyword>
<gene>
    <name evidence="18" type="primary">dnaQ</name>
    <name evidence="20" type="ORF">PG2T_00925</name>
</gene>
<dbReference type="InterPro" id="IPR012337">
    <property type="entry name" value="RNaseH-like_sf"/>
</dbReference>
<dbReference type="PANTHER" id="PTHR30231">
    <property type="entry name" value="DNA POLYMERASE III SUBUNIT EPSILON"/>
    <property type="match status" value="1"/>
</dbReference>
<feature type="binding site" evidence="17">
    <location>
        <position position="159"/>
    </location>
    <ligand>
        <name>a divalent metal cation</name>
        <dbReference type="ChEBI" id="CHEBI:60240"/>
        <label>1</label>
        <note>catalytic</note>
    </ligand>
</feature>
<evidence type="ECO:0000259" key="19">
    <source>
        <dbReference type="SMART" id="SM00479"/>
    </source>
</evidence>
<keyword evidence="8 17" id="KW-0479">Metal-binding</keyword>
<evidence type="ECO:0000256" key="14">
    <source>
        <dbReference type="ARBA" id="ARBA00049244"/>
    </source>
</evidence>
<organism evidence="20 21">
    <name type="scientific">Immundisolibacter cernigliae</name>
    <dbReference type="NCBI Taxonomy" id="1810504"/>
    <lineage>
        <taxon>Bacteria</taxon>
        <taxon>Pseudomonadati</taxon>
        <taxon>Pseudomonadota</taxon>
        <taxon>Gammaproteobacteria</taxon>
        <taxon>Immundisolibacterales</taxon>
        <taxon>Immundisolibacteraceae</taxon>
        <taxon>Immundisolibacter</taxon>
    </lineage>
</organism>
<feature type="active site" description="Proton acceptor" evidence="15">
    <location>
        <position position="154"/>
    </location>
</feature>
<evidence type="ECO:0000256" key="1">
    <source>
        <dbReference type="ARBA" id="ARBA00001936"/>
    </source>
</evidence>
<dbReference type="GO" id="GO:0046872">
    <property type="term" value="F:metal ion binding"/>
    <property type="evidence" value="ECO:0007669"/>
    <property type="project" value="UniProtKB-KW"/>
</dbReference>
<dbReference type="AlphaFoldDB" id="A0A1B1YQ83"/>
<dbReference type="FunCoup" id="A0A1B1YQ83">
    <property type="interactions" value="114"/>
</dbReference>
<keyword evidence="21" id="KW-1185">Reference proteome</keyword>
<dbReference type="GO" id="GO:0005829">
    <property type="term" value="C:cytosol"/>
    <property type="evidence" value="ECO:0007669"/>
    <property type="project" value="TreeGrafter"/>
</dbReference>
<evidence type="ECO:0000256" key="10">
    <source>
        <dbReference type="ARBA" id="ARBA00022839"/>
    </source>
</evidence>
<name>A0A1B1YQ83_9GAMM</name>
<evidence type="ECO:0000256" key="2">
    <source>
        <dbReference type="ARBA" id="ARBA00012417"/>
    </source>
</evidence>
<dbReference type="NCBIfam" id="TIGR01406">
    <property type="entry name" value="dnaQ_proteo"/>
    <property type="match status" value="1"/>
</dbReference>
<dbReference type="NCBIfam" id="NF004316">
    <property type="entry name" value="PRK05711.1"/>
    <property type="match status" value="1"/>
</dbReference>
<keyword evidence="6 18" id="KW-0235">DNA replication</keyword>
<feature type="binding site" evidence="16">
    <location>
        <position position="57"/>
    </location>
    <ligand>
        <name>substrate</name>
    </ligand>
</feature>
<evidence type="ECO:0000256" key="12">
    <source>
        <dbReference type="ARBA" id="ARBA00022932"/>
    </source>
</evidence>
<dbReference type="SMART" id="SM00479">
    <property type="entry name" value="EXOIII"/>
    <property type="match status" value="1"/>
</dbReference>
<dbReference type="GO" id="GO:0008408">
    <property type="term" value="F:3'-5' exonuclease activity"/>
    <property type="evidence" value="ECO:0007669"/>
    <property type="project" value="TreeGrafter"/>
</dbReference>
<feature type="domain" description="Exonuclease" evidence="19">
    <location>
        <begin position="2"/>
        <end position="176"/>
    </location>
</feature>
<sequence length="241" mass="26110">MRQIVLDTETTGLSPSEGHRVIEIGAVELLNRRLTGKHFHHYLQPDRPIDPGAEEVHGISNEFLADKPRFGDVAAEFLEFIAGAELVIHNAAFDIGFLNAELARLENSECERIDALCSVLDTLPMARRMHPGQRNTLDALCRRYGVDNSGRSLHGALLDAQILADVYLAMTGGQVTLLLGDEANAAHDGDGSQPMRVRADRPALPVTTPTEAEMLAHMARLAAIDKASGGRCLWLAGGDDS</sequence>
<comment type="catalytic activity">
    <reaction evidence="14 18">
        <text>DNA(n) + a 2'-deoxyribonucleoside 5'-triphosphate = DNA(n+1) + diphosphate</text>
        <dbReference type="Rhea" id="RHEA:22508"/>
        <dbReference type="Rhea" id="RHEA-COMP:17339"/>
        <dbReference type="Rhea" id="RHEA-COMP:17340"/>
        <dbReference type="ChEBI" id="CHEBI:33019"/>
        <dbReference type="ChEBI" id="CHEBI:61560"/>
        <dbReference type="ChEBI" id="CHEBI:173112"/>
        <dbReference type="EC" id="2.7.7.7"/>
    </reaction>
</comment>
<keyword evidence="13 17" id="KW-0464">Manganese</keyword>
<evidence type="ECO:0000256" key="15">
    <source>
        <dbReference type="PIRSR" id="PIRSR606309-1"/>
    </source>
</evidence>
<dbReference type="FunFam" id="3.30.420.10:FF:000012">
    <property type="entry name" value="DNA polymerase III subunit epsilon"/>
    <property type="match status" value="1"/>
</dbReference>
<proteinExistence type="predicted"/>
<keyword evidence="11 17" id="KW-0460">Magnesium</keyword>
<keyword evidence="9 18" id="KW-0378">Hydrolase</keyword>
<comment type="cofactor">
    <cofactor evidence="17">
        <name>Mg(2+)</name>
        <dbReference type="ChEBI" id="CHEBI:18420"/>
    </cofactor>
    <cofactor evidence="17">
        <name>Mn(2+)</name>
        <dbReference type="ChEBI" id="CHEBI:29035"/>
    </cofactor>
    <text evidence="17">Binds 2 divalent metal cations. Magnesium or manganese.</text>
</comment>
<evidence type="ECO:0000256" key="11">
    <source>
        <dbReference type="ARBA" id="ARBA00022842"/>
    </source>
</evidence>
<feature type="binding site" evidence="16">
    <location>
        <position position="9"/>
    </location>
    <ligand>
        <name>substrate</name>
    </ligand>
</feature>
<reference evidence="21" key="1">
    <citation type="submission" date="2016-03" db="EMBL/GenBank/DDBJ databases">
        <title>Complete genome sequence of Solimmundus cernigliae, representing a novel lineage of polycyclic aromatic hydrocarbon degraders within the Gammaproteobacteria.</title>
        <authorList>
            <person name="Singleton D.R."/>
            <person name="Dickey A.N."/>
            <person name="Scholl E.H."/>
            <person name="Wright F.A."/>
            <person name="Aitken M.D."/>
        </authorList>
    </citation>
    <scope>NUCLEOTIDE SEQUENCE [LARGE SCALE GENOMIC DNA]</scope>
    <source>
        <strain evidence="21">TR3.2</strain>
    </source>
</reference>
<comment type="function">
    <text evidence="18">DNA polymerase III is a complex, multichain enzyme responsible for most of the replicative synthesis in bacteria. The epsilon subunit contain the editing function and is a proofreading 3'-5' exonuclease.</text>
</comment>
<dbReference type="RefSeq" id="WP_068802411.1">
    <property type="nucleotide sequence ID" value="NZ_CP014671.1"/>
</dbReference>
<evidence type="ECO:0000256" key="18">
    <source>
        <dbReference type="RuleBase" id="RU364087"/>
    </source>
</evidence>
<feature type="binding site" evidence="16">
    <location>
        <position position="7"/>
    </location>
    <ligand>
        <name>substrate</name>
    </ligand>
</feature>
<dbReference type="InterPro" id="IPR013520">
    <property type="entry name" value="Ribonucl_H"/>
</dbReference>
<dbReference type="InterPro" id="IPR006054">
    <property type="entry name" value="DnaQ"/>
</dbReference>
<dbReference type="InterPro" id="IPR006309">
    <property type="entry name" value="DnaQ_proteo"/>
</dbReference>
<evidence type="ECO:0000256" key="7">
    <source>
        <dbReference type="ARBA" id="ARBA00022722"/>
    </source>
</evidence>
<dbReference type="CDD" id="cd06131">
    <property type="entry name" value="DNA_pol_III_epsilon_Ecoli_like"/>
    <property type="match status" value="1"/>
</dbReference>
<protein>
    <recommendedName>
        <fullName evidence="3 18">DNA polymerase III subunit epsilon</fullName>
        <ecNumber evidence="2 18">2.7.7.7</ecNumber>
    </recommendedName>
</protein>
<dbReference type="GO" id="GO:0045004">
    <property type="term" value="P:DNA replication proofreading"/>
    <property type="evidence" value="ECO:0007669"/>
    <property type="project" value="TreeGrafter"/>
</dbReference>
<dbReference type="STRING" id="1810504.PG2T_00925"/>
<evidence type="ECO:0000256" key="13">
    <source>
        <dbReference type="ARBA" id="ARBA00023211"/>
    </source>
</evidence>
<keyword evidence="4 18" id="KW-0808">Transferase</keyword>
<dbReference type="Proteomes" id="UP000092952">
    <property type="component" value="Chromosome"/>
</dbReference>
<dbReference type="InParanoid" id="A0A1B1YQ83"/>